<dbReference type="Gene3D" id="3.30.70.660">
    <property type="entry name" value="Pseudouridine synthase I, catalytic domain, C-terminal subdomain"/>
    <property type="match status" value="1"/>
</dbReference>
<dbReference type="GO" id="GO:0003723">
    <property type="term" value="F:RNA binding"/>
    <property type="evidence" value="ECO:0007669"/>
    <property type="project" value="InterPro"/>
</dbReference>
<accession>A0A841Q0U9</accession>
<dbReference type="HAMAP" id="MF_00171">
    <property type="entry name" value="TruA"/>
    <property type="match status" value="1"/>
</dbReference>
<comment type="subunit">
    <text evidence="4">Homodimer.</text>
</comment>
<evidence type="ECO:0000259" key="8">
    <source>
        <dbReference type="Pfam" id="PF01416"/>
    </source>
</evidence>
<name>A0A841Q0U9_9BACL</name>
<dbReference type="InterPro" id="IPR001406">
    <property type="entry name" value="PsdUridine_synth_TruA"/>
</dbReference>
<dbReference type="EC" id="5.4.99.12" evidence="4"/>
<dbReference type="SUPFAM" id="SSF55120">
    <property type="entry name" value="Pseudouridine synthase"/>
    <property type="match status" value="1"/>
</dbReference>
<protein>
    <recommendedName>
        <fullName evidence="4">tRNA pseudouridine synthase A</fullName>
        <ecNumber evidence="4">5.4.99.12</ecNumber>
    </recommendedName>
    <alternativeName>
        <fullName evidence="4">tRNA pseudouridine(38-40) synthase</fullName>
    </alternativeName>
    <alternativeName>
        <fullName evidence="4">tRNA pseudouridylate synthase I</fullName>
    </alternativeName>
    <alternativeName>
        <fullName evidence="4">tRNA-uridine isomerase I</fullName>
    </alternativeName>
</protein>
<dbReference type="InterPro" id="IPR020094">
    <property type="entry name" value="TruA/RsuA/RluB/E/F_N"/>
</dbReference>
<feature type="domain" description="Pseudouridine synthase I TruA alpha/beta" evidence="8">
    <location>
        <begin position="6"/>
        <end position="105"/>
    </location>
</feature>
<evidence type="ECO:0000256" key="7">
    <source>
        <dbReference type="RuleBase" id="RU003792"/>
    </source>
</evidence>
<evidence type="ECO:0000256" key="3">
    <source>
        <dbReference type="ARBA" id="ARBA00023235"/>
    </source>
</evidence>
<evidence type="ECO:0000313" key="9">
    <source>
        <dbReference type="EMBL" id="MBB6451493.1"/>
    </source>
</evidence>
<dbReference type="PANTHER" id="PTHR11142">
    <property type="entry name" value="PSEUDOURIDYLATE SYNTHASE"/>
    <property type="match status" value="1"/>
</dbReference>
<feature type="domain" description="Pseudouridine synthase I TruA alpha/beta" evidence="8">
    <location>
        <begin position="145"/>
        <end position="247"/>
    </location>
</feature>
<dbReference type="InterPro" id="IPR020097">
    <property type="entry name" value="PsdUridine_synth_TruA_a/b_dom"/>
</dbReference>
<dbReference type="RefSeq" id="WP_184405750.1">
    <property type="nucleotide sequence ID" value="NZ_JACHHJ010000007.1"/>
</dbReference>
<dbReference type="GO" id="GO:0031119">
    <property type="term" value="P:tRNA pseudouridine synthesis"/>
    <property type="evidence" value="ECO:0007669"/>
    <property type="project" value="UniProtKB-UniRule"/>
</dbReference>
<dbReference type="PANTHER" id="PTHR11142:SF0">
    <property type="entry name" value="TRNA PSEUDOURIDINE SYNTHASE-LIKE 1"/>
    <property type="match status" value="1"/>
</dbReference>
<keyword evidence="2 4" id="KW-0819">tRNA processing</keyword>
<keyword evidence="10" id="KW-1185">Reference proteome</keyword>
<dbReference type="GO" id="GO:0160147">
    <property type="term" value="F:tRNA pseudouridine(38-40) synthase activity"/>
    <property type="evidence" value="ECO:0007669"/>
    <property type="project" value="UniProtKB-EC"/>
</dbReference>
<dbReference type="Pfam" id="PF01416">
    <property type="entry name" value="PseudoU_synth_1"/>
    <property type="match status" value="2"/>
</dbReference>
<dbReference type="NCBIfam" id="TIGR00071">
    <property type="entry name" value="hisT_truA"/>
    <property type="match status" value="1"/>
</dbReference>
<evidence type="ECO:0000256" key="6">
    <source>
        <dbReference type="PIRSR" id="PIRSR001430-2"/>
    </source>
</evidence>
<dbReference type="EMBL" id="JACHHJ010000007">
    <property type="protein sequence ID" value="MBB6451493.1"/>
    <property type="molecule type" value="Genomic_DNA"/>
</dbReference>
<comment type="similarity">
    <text evidence="1 4 7">Belongs to the tRNA pseudouridine synthase TruA family.</text>
</comment>
<dbReference type="InterPro" id="IPR020103">
    <property type="entry name" value="PsdUridine_synth_cat_dom_sf"/>
</dbReference>
<gene>
    <name evidence="4" type="primary">truA</name>
    <name evidence="9" type="ORF">HNR44_003504</name>
</gene>
<dbReference type="InterPro" id="IPR020095">
    <property type="entry name" value="PsdUridine_synth_TruA_C"/>
</dbReference>
<reference evidence="9 10" key="1">
    <citation type="submission" date="2020-08" db="EMBL/GenBank/DDBJ databases">
        <title>Genomic Encyclopedia of Type Strains, Phase IV (KMG-IV): sequencing the most valuable type-strain genomes for metagenomic binning, comparative biology and taxonomic classification.</title>
        <authorList>
            <person name="Goeker M."/>
        </authorList>
    </citation>
    <scope>NUCLEOTIDE SEQUENCE [LARGE SCALE GENOMIC DNA]</scope>
    <source>
        <strain evidence="9 10">DSM 21769</strain>
    </source>
</reference>
<dbReference type="PIRSF" id="PIRSF001430">
    <property type="entry name" value="tRNA_psdUrid_synth"/>
    <property type="match status" value="1"/>
</dbReference>
<dbReference type="CDD" id="cd02570">
    <property type="entry name" value="PseudoU_synth_EcTruA"/>
    <property type="match status" value="1"/>
</dbReference>
<evidence type="ECO:0000256" key="1">
    <source>
        <dbReference type="ARBA" id="ARBA00009375"/>
    </source>
</evidence>
<comment type="caution">
    <text evidence="9">The sequence shown here is derived from an EMBL/GenBank/DDBJ whole genome shotgun (WGS) entry which is preliminary data.</text>
</comment>
<dbReference type="FunFam" id="3.30.70.580:FF:000001">
    <property type="entry name" value="tRNA pseudouridine synthase A"/>
    <property type="match status" value="1"/>
</dbReference>
<evidence type="ECO:0000256" key="4">
    <source>
        <dbReference type="HAMAP-Rule" id="MF_00171"/>
    </source>
</evidence>
<sequence>MARWKATIAYDGTNFSGWQVQPEKRTVQGELEKGLTRLHKGKKISVFGSGRTDAQVHARGQVVHFDSTLAIAPERWPYALAGVLPPDIQVRDAKVVSEDFHARFDAVAKEYRYFLHVGSERDVFQRQYVYHVYAKEFDTGAVKRALQHLEGEHDFSSFCASNTYVQNKVRLLEQVTLVRMREGAWYFHFRGEGFLYNMVRIIVGTAIEIGLHRRPSNDMARILHSKDRREAGVTAPGHGLFLWSVDYGP</sequence>
<dbReference type="Gene3D" id="3.30.70.580">
    <property type="entry name" value="Pseudouridine synthase I, catalytic domain, N-terminal subdomain"/>
    <property type="match status" value="1"/>
</dbReference>
<organism evidence="9 10">
    <name type="scientific">Geomicrobium halophilum</name>
    <dbReference type="NCBI Taxonomy" id="549000"/>
    <lineage>
        <taxon>Bacteria</taxon>
        <taxon>Bacillati</taxon>
        <taxon>Bacillota</taxon>
        <taxon>Bacilli</taxon>
        <taxon>Bacillales</taxon>
        <taxon>Geomicrobium</taxon>
    </lineage>
</organism>
<evidence type="ECO:0000313" key="10">
    <source>
        <dbReference type="Proteomes" id="UP000568839"/>
    </source>
</evidence>
<feature type="binding site" evidence="4 6">
    <location>
        <position position="111"/>
    </location>
    <ligand>
        <name>substrate</name>
    </ligand>
</feature>
<dbReference type="Proteomes" id="UP000568839">
    <property type="component" value="Unassembled WGS sequence"/>
</dbReference>
<dbReference type="AlphaFoldDB" id="A0A841Q0U9"/>
<proteinExistence type="inferred from homology"/>
<comment type="function">
    <text evidence="4">Formation of pseudouridine at positions 38, 39 and 40 in the anticodon stem and loop of transfer RNAs.</text>
</comment>
<evidence type="ECO:0000256" key="2">
    <source>
        <dbReference type="ARBA" id="ARBA00022694"/>
    </source>
</evidence>
<feature type="active site" description="Nucleophile" evidence="4 5">
    <location>
        <position position="53"/>
    </location>
</feature>
<evidence type="ECO:0000256" key="5">
    <source>
        <dbReference type="PIRSR" id="PIRSR001430-1"/>
    </source>
</evidence>
<keyword evidence="3 4" id="KW-0413">Isomerase</keyword>
<comment type="catalytic activity">
    <reaction evidence="4 7">
        <text>uridine(38/39/40) in tRNA = pseudouridine(38/39/40) in tRNA</text>
        <dbReference type="Rhea" id="RHEA:22376"/>
        <dbReference type="Rhea" id="RHEA-COMP:10085"/>
        <dbReference type="Rhea" id="RHEA-COMP:10087"/>
        <dbReference type="ChEBI" id="CHEBI:65314"/>
        <dbReference type="ChEBI" id="CHEBI:65315"/>
        <dbReference type="EC" id="5.4.99.12"/>
    </reaction>
</comment>
<comment type="caution">
    <text evidence="4">Lacks conserved residue(s) required for the propagation of feature annotation.</text>
</comment>